<evidence type="ECO:0000259" key="6">
    <source>
        <dbReference type="PROSITE" id="PS01180"/>
    </source>
</evidence>
<keyword evidence="5" id="KW-0732">Signal</keyword>
<comment type="caution">
    <text evidence="7">The sequence shown here is derived from an EMBL/GenBank/DDBJ whole genome shotgun (WGS) entry which is preliminary data.</text>
</comment>
<evidence type="ECO:0000313" key="7">
    <source>
        <dbReference type="EMBL" id="CAH3151791.1"/>
    </source>
</evidence>
<dbReference type="SUPFAM" id="SSF49854">
    <property type="entry name" value="Spermadhesin, CUB domain"/>
    <property type="match status" value="4"/>
</dbReference>
<feature type="domain" description="CUB" evidence="6">
    <location>
        <begin position="289"/>
        <end position="382"/>
    </location>
</feature>
<accession>A0ABN8PZ75</accession>
<dbReference type="EMBL" id="CALNXI010001020">
    <property type="protein sequence ID" value="CAH3151791.1"/>
    <property type="molecule type" value="Genomic_DNA"/>
</dbReference>
<dbReference type="InterPro" id="IPR045860">
    <property type="entry name" value="Snake_toxin-like_sf"/>
</dbReference>
<evidence type="ECO:0000256" key="3">
    <source>
        <dbReference type="PROSITE-ProRule" id="PRU00059"/>
    </source>
</evidence>
<keyword evidence="2" id="KW-1015">Disulfide bond</keyword>
<name>A0ABN8PZ75_9CNID</name>
<dbReference type="Pfam" id="PF00431">
    <property type="entry name" value="CUB"/>
    <property type="match status" value="4"/>
</dbReference>
<evidence type="ECO:0000256" key="4">
    <source>
        <dbReference type="SAM" id="MobiDB-lite"/>
    </source>
</evidence>
<feature type="signal peptide" evidence="5">
    <location>
        <begin position="1"/>
        <end position="20"/>
    </location>
</feature>
<feature type="domain" description="CUB" evidence="6">
    <location>
        <begin position="385"/>
        <end position="500"/>
    </location>
</feature>
<gene>
    <name evidence="7" type="ORF">PEVE_00000557</name>
</gene>
<dbReference type="PROSITE" id="PS01180">
    <property type="entry name" value="CUB"/>
    <property type="match status" value="4"/>
</dbReference>
<feature type="non-terminal residue" evidence="7">
    <location>
        <position position="830"/>
    </location>
</feature>
<dbReference type="SMART" id="SM00042">
    <property type="entry name" value="CUB"/>
    <property type="match status" value="4"/>
</dbReference>
<dbReference type="Proteomes" id="UP001159427">
    <property type="component" value="Unassembled WGS sequence"/>
</dbReference>
<feature type="domain" description="CUB" evidence="6">
    <location>
        <begin position="523"/>
        <end position="629"/>
    </location>
</feature>
<dbReference type="Gene3D" id="2.10.60.10">
    <property type="entry name" value="CD59"/>
    <property type="match status" value="1"/>
</dbReference>
<dbReference type="Gene3D" id="2.60.120.290">
    <property type="entry name" value="Spermadhesin, CUB domain"/>
    <property type="match status" value="4"/>
</dbReference>
<dbReference type="PANTHER" id="PTHR24251">
    <property type="entry name" value="OVOCHYMASE-RELATED"/>
    <property type="match status" value="1"/>
</dbReference>
<dbReference type="CDD" id="cd00041">
    <property type="entry name" value="CUB"/>
    <property type="match status" value="4"/>
</dbReference>
<reference evidence="7 8" key="1">
    <citation type="submission" date="2022-05" db="EMBL/GenBank/DDBJ databases">
        <authorList>
            <consortium name="Genoscope - CEA"/>
            <person name="William W."/>
        </authorList>
    </citation>
    <scope>NUCLEOTIDE SEQUENCE [LARGE SCALE GENOMIC DNA]</scope>
</reference>
<keyword evidence="1" id="KW-0677">Repeat</keyword>
<dbReference type="PANTHER" id="PTHR24251:SF50">
    <property type="entry name" value="ATTRACTIN-LIKE 1A"/>
    <property type="match status" value="1"/>
</dbReference>
<organism evidence="7 8">
    <name type="scientific">Porites evermanni</name>
    <dbReference type="NCBI Taxonomy" id="104178"/>
    <lineage>
        <taxon>Eukaryota</taxon>
        <taxon>Metazoa</taxon>
        <taxon>Cnidaria</taxon>
        <taxon>Anthozoa</taxon>
        <taxon>Hexacorallia</taxon>
        <taxon>Scleractinia</taxon>
        <taxon>Fungiina</taxon>
        <taxon>Poritidae</taxon>
        <taxon>Porites</taxon>
    </lineage>
</organism>
<feature type="chain" id="PRO_5045311819" description="CUB domain-containing protein" evidence="5">
    <location>
        <begin position="21"/>
        <end position="830"/>
    </location>
</feature>
<dbReference type="InterPro" id="IPR035914">
    <property type="entry name" value="Sperma_CUB_dom_sf"/>
</dbReference>
<evidence type="ECO:0000256" key="5">
    <source>
        <dbReference type="SAM" id="SignalP"/>
    </source>
</evidence>
<proteinExistence type="predicted"/>
<feature type="region of interest" description="Disordered" evidence="4">
    <location>
        <begin position="739"/>
        <end position="793"/>
    </location>
</feature>
<feature type="domain" description="CUB" evidence="6">
    <location>
        <begin position="107"/>
        <end position="248"/>
    </location>
</feature>
<comment type="caution">
    <text evidence="3">Lacks conserved residue(s) required for the propagation of feature annotation.</text>
</comment>
<evidence type="ECO:0000256" key="2">
    <source>
        <dbReference type="ARBA" id="ARBA00023157"/>
    </source>
</evidence>
<keyword evidence="8" id="KW-1185">Reference proteome</keyword>
<evidence type="ECO:0000313" key="8">
    <source>
        <dbReference type="Proteomes" id="UP001159427"/>
    </source>
</evidence>
<evidence type="ECO:0000256" key="1">
    <source>
        <dbReference type="ARBA" id="ARBA00022737"/>
    </source>
</evidence>
<sequence>HVVALQILCSFLASLPPAEGISCYSCLEYPGSSQTCSNPSIIQCGPYYDSCVAMNVTSNIMGIHSSAALKNCSISNHQCNASYVCGLVNSSISQSNGTLLSCSLNCCYGDLCNGQGGGGNVTLPPWTNPPPTTYHPPFTTQSPSGCGAVVNNTLKSPGYPSRYPNNMDCVYRVQIPHGMILRIVFRSFYLESRYDYLTIKNENNQTFGRYTGLLYGKFVDVTGQYAVLSFQSDGSITKPGYVLRFYFYRNTTNPPPTTYYPPLTTQNPSGNATNPPPTTYYPPLTTQGPSGCGAVVNNTLKSPRYPSRYPNNMNCVYRVQIPHGMVMRINFSSFLLESGFDYLTIKNENNQNFGRYSGGQSGQIVDVTGRYAVLSFHSDGSVGYRGRYLSFVFIITGCGAVVNNTLKSPRYPSRYPNYMNCVYRVQIPHGMVMRINFSSFLLESGYDYLTIKNENNQNFGRYTGGQSGKIVDVTGRYAVLSFQSDGSVGYRGFLLRFFFYRNATNPPPTTYYPPLTTQNPSGCGGVVNNVLKSPRYPLNYPNNMDCNYWVLIPLGYVLNISFSSFELEYSWSCRYDYLKITNEHNQTVGKYCGVKTGRNVYVTGRFAVISFHSDGSRAFSGYLLNFSYISNSTSAPPSFTTSYPPYPTVYPTGIPVLTVRPTFGTPGPSTQSRLRYYINVFRALLDQMEYIVDNDLSGNISVREHKVTTATTTTTLTTLATVTTPTTTATLTTLATVTTPTRPTRPTTTTTATTATTATTRTTPTTVTTPTTPTTSTTPTTVTSPTTPTTSTTVTVTTVTTPTKQSTPTTLTTVTTLTTATTPTLPTTAT</sequence>
<dbReference type="InterPro" id="IPR000859">
    <property type="entry name" value="CUB_dom"/>
</dbReference>
<feature type="non-terminal residue" evidence="7">
    <location>
        <position position="1"/>
    </location>
</feature>
<protein>
    <recommendedName>
        <fullName evidence="6">CUB domain-containing protein</fullName>
    </recommendedName>
</protein>